<proteinExistence type="inferred from homology"/>
<dbReference type="SUPFAM" id="SSF49482">
    <property type="entry name" value="Aromatic compound dioxygenase"/>
    <property type="match status" value="1"/>
</dbReference>
<evidence type="ECO:0000313" key="7">
    <source>
        <dbReference type="Proteomes" id="UP000008461"/>
    </source>
</evidence>
<evidence type="ECO:0000256" key="4">
    <source>
        <dbReference type="SAM" id="SignalP"/>
    </source>
</evidence>
<dbReference type="eggNOG" id="COG3485">
    <property type="taxonomic scope" value="Bacteria"/>
</dbReference>
<accession>F4KVA8</accession>
<dbReference type="Proteomes" id="UP000008461">
    <property type="component" value="Chromosome"/>
</dbReference>
<dbReference type="RefSeq" id="WP_013764783.1">
    <property type="nucleotide sequence ID" value="NC_015510.1"/>
</dbReference>
<dbReference type="STRING" id="760192.Halhy_2358"/>
<dbReference type="KEGG" id="hhy:Halhy_2358"/>
<dbReference type="GO" id="GO:0016702">
    <property type="term" value="F:oxidoreductase activity, acting on single donors with incorporation of molecular oxygen, incorporation of two atoms of oxygen"/>
    <property type="evidence" value="ECO:0007669"/>
    <property type="project" value="InterPro"/>
</dbReference>
<dbReference type="AlphaFoldDB" id="F4KVA8"/>
<dbReference type="GO" id="GO:0008199">
    <property type="term" value="F:ferric iron binding"/>
    <property type="evidence" value="ECO:0007669"/>
    <property type="project" value="InterPro"/>
</dbReference>
<reference evidence="6 7" key="1">
    <citation type="journal article" date="2011" name="Stand. Genomic Sci.">
        <title>Complete genome sequence of Haliscomenobacter hydrossis type strain (O).</title>
        <authorList>
            <consortium name="US DOE Joint Genome Institute (JGI-PGF)"/>
            <person name="Daligault H."/>
            <person name="Lapidus A."/>
            <person name="Zeytun A."/>
            <person name="Nolan M."/>
            <person name="Lucas S."/>
            <person name="Del Rio T.G."/>
            <person name="Tice H."/>
            <person name="Cheng J.F."/>
            <person name="Tapia R."/>
            <person name="Han C."/>
            <person name="Goodwin L."/>
            <person name="Pitluck S."/>
            <person name="Liolios K."/>
            <person name="Pagani I."/>
            <person name="Ivanova N."/>
            <person name="Huntemann M."/>
            <person name="Mavromatis K."/>
            <person name="Mikhailova N."/>
            <person name="Pati A."/>
            <person name="Chen A."/>
            <person name="Palaniappan K."/>
            <person name="Land M."/>
            <person name="Hauser L."/>
            <person name="Brambilla E.M."/>
            <person name="Rohde M."/>
            <person name="Verbarg S."/>
            <person name="Goker M."/>
            <person name="Bristow J."/>
            <person name="Eisen J.A."/>
            <person name="Markowitz V."/>
            <person name="Hugenholtz P."/>
            <person name="Kyrpides N.C."/>
            <person name="Klenk H.P."/>
            <person name="Woyke T."/>
        </authorList>
    </citation>
    <scope>NUCLEOTIDE SEQUENCE [LARGE SCALE GENOMIC DNA]</scope>
    <source>
        <strain evidence="7">ATCC 27775 / DSM 1100 / LMG 10767 / O</strain>
    </source>
</reference>
<organism evidence="6 7">
    <name type="scientific">Haliscomenobacter hydrossis (strain ATCC 27775 / DSM 1100 / LMG 10767 / O)</name>
    <dbReference type="NCBI Taxonomy" id="760192"/>
    <lineage>
        <taxon>Bacteria</taxon>
        <taxon>Pseudomonadati</taxon>
        <taxon>Bacteroidota</taxon>
        <taxon>Saprospiria</taxon>
        <taxon>Saprospirales</taxon>
        <taxon>Haliscomenobacteraceae</taxon>
        <taxon>Haliscomenobacter</taxon>
    </lineage>
</organism>
<reference key="2">
    <citation type="submission" date="2011-04" db="EMBL/GenBank/DDBJ databases">
        <title>Complete sequence of chromosome of Haliscomenobacter hydrossis DSM 1100.</title>
        <authorList>
            <consortium name="US DOE Joint Genome Institute (JGI-PGF)"/>
            <person name="Lucas S."/>
            <person name="Han J."/>
            <person name="Lapidus A."/>
            <person name="Bruce D."/>
            <person name="Goodwin L."/>
            <person name="Pitluck S."/>
            <person name="Peters L."/>
            <person name="Kyrpides N."/>
            <person name="Mavromatis K."/>
            <person name="Ivanova N."/>
            <person name="Ovchinnikova G."/>
            <person name="Pagani I."/>
            <person name="Daligault H."/>
            <person name="Detter J.C."/>
            <person name="Han C."/>
            <person name="Land M."/>
            <person name="Hauser L."/>
            <person name="Markowitz V."/>
            <person name="Cheng J.-F."/>
            <person name="Hugenholtz P."/>
            <person name="Woyke T."/>
            <person name="Wu D."/>
            <person name="Verbarg S."/>
            <person name="Frueling A."/>
            <person name="Brambilla E."/>
            <person name="Klenk H.-P."/>
            <person name="Eisen J.A."/>
        </authorList>
    </citation>
    <scope>NUCLEOTIDE SEQUENCE</scope>
    <source>
        <strain>DSM 1100</strain>
    </source>
</reference>
<sequence>MRKIIAFTLLFCICFITNNQAQTKAKPLVGGACDGCDWMFLGMPKAMNAVDTSAGWDEKGASRIQITGTVYQRDGKTPAPNVIVYYYHTDIHGKYTPNSSVPKGTERHGYLRGWVKSDQTGHYSIFTIRPASYPGTDILAHIHVFIKEPNLNKPYYIDEFLFDDDPLMTPERRKGHDNRGGNGILTLVKKGNGLWVAKHDIMLGLNIPNYPQ</sequence>
<feature type="signal peptide" evidence="4">
    <location>
        <begin position="1"/>
        <end position="21"/>
    </location>
</feature>
<evidence type="ECO:0000256" key="2">
    <source>
        <dbReference type="ARBA" id="ARBA00022964"/>
    </source>
</evidence>
<dbReference type="InterPro" id="IPR015889">
    <property type="entry name" value="Intradiol_dOase_core"/>
</dbReference>
<dbReference type="PANTHER" id="PTHR33711">
    <property type="entry name" value="DIOXYGENASE, PUTATIVE (AFU_ORTHOLOGUE AFUA_2G02910)-RELATED"/>
    <property type="match status" value="1"/>
</dbReference>
<name>F4KVA8_HALH1</name>
<dbReference type="Pfam" id="PF00775">
    <property type="entry name" value="Dioxygenase_C"/>
    <property type="match status" value="1"/>
</dbReference>
<dbReference type="OrthoDB" id="933561at2"/>
<evidence type="ECO:0000256" key="1">
    <source>
        <dbReference type="ARBA" id="ARBA00007825"/>
    </source>
</evidence>
<keyword evidence="3" id="KW-0560">Oxidoreductase</keyword>
<dbReference type="InterPro" id="IPR000627">
    <property type="entry name" value="Intradiol_dOase_C"/>
</dbReference>
<keyword evidence="2 6" id="KW-0223">Dioxygenase</keyword>
<keyword evidence="7" id="KW-1185">Reference proteome</keyword>
<evidence type="ECO:0000313" key="6">
    <source>
        <dbReference type="EMBL" id="AEE50234.1"/>
    </source>
</evidence>
<evidence type="ECO:0000256" key="3">
    <source>
        <dbReference type="ARBA" id="ARBA00023002"/>
    </source>
</evidence>
<evidence type="ECO:0000259" key="5">
    <source>
        <dbReference type="Pfam" id="PF00775"/>
    </source>
</evidence>
<dbReference type="InterPro" id="IPR050770">
    <property type="entry name" value="Intradiol_RC_Dioxygenase"/>
</dbReference>
<keyword evidence="4" id="KW-0732">Signal</keyword>
<feature type="chain" id="PRO_5003310335" evidence="4">
    <location>
        <begin position="22"/>
        <end position="212"/>
    </location>
</feature>
<dbReference type="HOGENOM" id="CLU_102946_0_0_10"/>
<dbReference type="EMBL" id="CP002691">
    <property type="protein sequence ID" value="AEE50234.1"/>
    <property type="molecule type" value="Genomic_DNA"/>
</dbReference>
<gene>
    <name evidence="6" type="ordered locus">Halhy_2358</name>
</gene>
<dbReference type="PANTHER" id="PTHR33711:SF10">
    <property type="entry name" value="INTRADIOL RING-CLEAVAGE DIOXYGENASES DOMAIN-CONTAINING PROTEIN"/>
    <property type="match status" value="1"/>
</dbReference>
<feature type="domain" description="Intradiol ring-cleavage dioxygenases" evidence="5">
    <location>
        <begin position="57"/>
        <end position="137"/>
    </location>
</feature>
<comment type="similarity">
    <text evidence="1">Belongs to the intradiol ring-cleavage dioxygenase family.</text>
</comment>
<dbReference type="Gene3D" id="2.60.130.10">
    <property type="entry name" value="Aromatic compound dioxygenase"/>
    <property type="match status" value="1"/>
</dbReference>
<protein>
    <submittedName>
        <fullName evidence="6">Intradiol ring-cleavage dioxygenase</fullName>
    </submittedName>
</protein>